<dbReference type="GO" id="GO:0032259">
    <property type="term" value="P:methylation"/>
    <property type="evidence" value="ECO:0007669"/>
    <property type="project" value="UniProtKB-KW"/>
</dbReference>
<reference evidence="6" key="1">
    <citation type="submission" date="2020-06" db="EMBL/GenBank/DDBJ databases">
        <authorList>
            <consortium name="Plant Systems Biology data submission"/>
        </authorList>
    </citation>
    <scope>NUCLEOTIDE SEQUENCE</scope>
    <source>
        <strain evidence="6">D6</strain>
    </source>
</reference>
<gene>
    <name evidence="6" type="ORF">SEMRO_157_G071190.1</name>
</gene>
<name>A0A9N8DJ75_9STRA</name>
<dbReference type="AlphaFoldDB" id="A0A9N8DJ75"/>
<dbReference type="Proteomes" id="UP001153069">
    <property type="component" value="Unassembled WGS sequence"/>
</dbReference>
<dbReference type="EMBL" id="CAICTM010000156">
    <property type="protein sequence ID" value="CAB9503151.1"/>
    <property type="molecule type" value="Genomic_DNA"/>
</dbReference>
<evidence type="ECO:0000256" key="3">
    <source>
        <dbReference type="SAM" id="MobiDB-lite"/>
    </source>
</evidence>
<evidence type="ECO:0000256" key="4">
    <source>
        <dbReference type="SAM" id="SignalP"/>
    </source>
</evidence>
<evidence type="ECO:0000259" key="5">
    <source>
        <dbReference type="Pfam" id="PF13649"/>
    </source>
</evidence>
<evidence type="ECO:0000256" key="1">
    <source>
        <dbReference type="ARBA" id="ARBA00022603"/>
    </source>
</evidence>
<feature type="domain" description="Methyltransferase" evidence="5">
    <location>
        <begin position="105"/>
        <end position="208"/>
    </location>
</feature>
<dbReference type="PANTHER" id="PTHR43861:SF1">
    <property type="entry name" value="TRANS-ACONITATE 2-METHYLTRANSFERASE"/>
    <property type="match status" value="1"/>
</dbReference>
<feature type="chain" id="PRO_5040395833" evidence="4">
    <location>
        <begin position="19"/>
        <end position="337"/>
    </location>
</feature>
<keyword evidence="4" id="KW-0732">Signal</keyword>
<dbReference type="GO" id="GO:0008168">
    <property type="term" value="F:methyltransferase activity"/>
    <property type="evidence" value="ECO:0007669"/>
    <property type="project" value="UniProtKB-KW"/>
</dbReference>
<evidence type="ECO:0000313" key="6">
    <source>
        <dbReference type="EMBL" id="CAB9503151.1"/>
    </source>
</evidence>
<accession>A0A9N8DJ75</accession>
<dbReference type="Gene3D" id="2.20.25.110">
    <property type="entry name" value="S-adenosyl-L-methionine-dependent methyltransferases"/>
    <property type="match status" value="1"/>
</dbReference>
<keyword evidence="2" id="KW-0808">Transferase</keyword>
<protein>
    <submittedName>
        <fullName evidence="6">Methyltransferase domain</fullName>
    </submittedName>
</protein>
<dbReference type="OrthoDB" id="412647at2759"/>
<dbReference type="Pfam" id="PF13649">
    <property type="entry name" value="Methyltransf_25"/>
    <property type="match status" value="1"/>
</dbReference>
<dbReference type="PANTHER" id="PTHR43861">
    <property type="entry name" value="TRANS-ACONITATE 2-METHYLTRANSFERASE-RELATED"/>
    <property type="match status" value="1"/>
</dbReference>
<sequence length="337" mass="37439">MKLFSSLTLMALLPLAVAFHLNPLKKVKQLQTTPSQLFGGQGFGKRSSTNEDEAKKGSGSIENLKRIYSAPALYDLAMGYRNYESEVEFLLDSHEKVSGQKAKSVIEVASGPGRHCMEALSSKLVDRAIALDLSPEMVEYGRGVAREVLDNDMLSSKFTFLCDDMRTFELEEPCDSAWILAGSLQHMTTNEDVIACLKAIHRSLTPKGTLILELPHPNEVFNMIESTTNSWDVPLDDDNGKEYGELHVVWGDENDEIDPIQQVRQNTVVLNLTGVEDAEKKSIRGVVPLKLFTAQEMELFARCSGFKVAAMYGALSEEVDINNEDTAYRLVCILQKP</sequence>
<proteinExistence type="predicted"/>
<comment type="caution">
    <text evidence="6">The sequence shown here is derived from an EMBL/GenBank/DDBJ whole genome shotgun (WGS) entry which is preliminary data.</text>
</comment>
<evidence type="ECO:0000313" key="7">
    <source>
        <dbReference type="Proteomes" id="UP001153069"/>
    </source>
</evidence>
<evidence type="ECO:0000256" key="2">
    <source>
        <dbReference type="ARBA" id="ARBA00022679"/>
    </source>
</evidence>
<organism evidence="6 7">
    <name type="scientific">Seminavis robusta</name>
    <dbReference type="NCBI Taxonomy" id="568900"/>
    <lineage>
        <taxon>Eukaryota</taxon>
        <taxon>Sar</taxon>
        <taxon>Stramenopiles</taxon>
        <taxon>Ochrophyta</taxon>
        <taxon>Bacillariophyta</taxon>
        <taxon>Bacillariophyceae</taxon>
        <taxon>Bacillariophycidae</taxon>
        <taxon>Naviculales</taxon>
        <taxon>Naviculaceae</taxon>
        <taxon>Seminavis</taxon>
    </lineage>
</organism>
<dbReference type="Gene3D" id="3.40.50.150">
    <property type="entry name" value="Vaccinia Virus protein VP39"/>
    <property type="match status" value="1"/>
</dbReference>
<keyword evidence="1 6" id="KW-0489">Methyltransferase</keyword>
<dbReference type="CDD" id="cd02440">
    <property type="entry name" value="AdoMet_MTases"/>
    <property type="match status" value="1"/>
</dbReference>
<keyword evidence="7" id="KW-1185">Reference proteome</keyword>
<feature type="signal peptide" evidence="4">
    <location>
        <begin position="1"/>
        <end position="18"/>
    </location>
</feature>
<dbReference type="SUPFAM" id="SSF53335">
    <property type="entry name" value="S-adenosyl-L-methionine-dependent methyltransferases"/>
    <property type="match status" value="1"/>
</dbReference>
<dbReference type="InterPro" id="IPR041698">
    <property type="entry name" value="Methyltransf_25"/>
</dbReference>
<feature type="region of interest" description="Disordered" evidence="3">
    <location>
        <begin position="38"/>
        <end position="57"/>
    </location>
</feature>
<dbReference type="InterPro" id="IPR029063">
    <property type="entry name" value="SAM-dependent_MTases_sf"/>
</dbReference>